<keyword evidence="1" id="KW-0175">Coiled coil</keyword>
<evidence type="ECO:0000256" key="1">
    <source>
        <dbReference type="SAM" id="Coils"/>
    </source>
</evidence>
<name>A0A4S8QC11_9HYPH</name>
<comment type="caution">
    <text evidence="2">The sequence shown here is derived from an EMBL/GenBank/DDBJ whole genome shotgun (WGS) entry which is preliminary data.</text>
</comment>
<accession>A0A4S8QC11</accession>
<dbReference type="Gene3D" id="3.40.30.10">
    <property type="entry name" value="Glutaredoxin"/>
    <property type="match status" value="1"/>
</dbReference>
<dbReference type="InterPro" id="IPR036249">
    <property type="entry name" value="Thioredoxin-like_sf"/>
</dbReference>
<gene>
    <name evidence="2" type="ORF">FAA86_04090</name>
</gene>
<dbReference type="RefSeq" id="WP_136538495.1">
    <property type="nucleotide sequence ID" value="NZ_STGU01000002.1"/>
</dbReference>
<feature type="coiled-coil region" evidence="1">
    <location>
        <begin position="20"/>
        <end position="47"/>
    </location>
</feature>
<protein>
    <submittedName>
        <fullName evidence="2">DUF899 domain-containing protein</fullName>
    </submittedName>
</protein>
<reference evidence="2 3" key="1">
    <citation type="submission" date="2019-04" db="EMBL/GenBank/DDBJ databases">
        <title>genome sequence of strain W3.</title>
        <authorList>
            <person name="Gao J."/>
            <person name="Sun J."/>
        </authorList>
    </citation>
    <scope>NUCLEOTIDE SEQUENCE [LARGE SCALE GENOMIC DNA]</scope>
    <source>
        <strain evidence="2 3">W3</strain>
    </source>
</reference>
<organism evidence="2 3">
    <name type="scientific">Rhizobium rosettiformans W3</name>
    <dbReference type="NCBI Taxonomy" id="538378"/>
    <lineage>
        <taxon>Bacteria</taxon>
        <taxon>Pseudomonadati</taxon>
        <taxon>Pseudomonadota</taxon>
        <taxon>Alphaproteobacteria</taxon>
        <taxon>Hyphomicrobiales</taxon>
        <taxon>Rhizobiaceae</taxon>
        <taxon>Rhizobium/Agrobacterium group</taxon>
        <taxon>Rhizobium</taxon>
    </lineage>
</organism>
<dbReference type="Proteomes" id="UP000307378">
    <property type="component" value="Unassembled WGS sequence"/>
</dbReference>
<dbReference type="Pfam" id="PF05988">
    <property type="entry name" value="DUF899"/>
    <property type="match status" value="1"/>
</dbReference>
<dbReference type="AlphaFoldDB" id="A0A4S8QC11"/>
<evidence type="ECO:0000313" key="3">
    <source>
        <dbReference type="Proteomes" id="UP000307378"/>
    </source>
</evidence>
<proteinExistence type="predicted"/>
<dbReference type="InterPro" id="IPR010296">
    <property type="entry name" value="DUF899_thioredox"/>
</dbReference>
<evidence type="ECO:0000313" key="2">
    <source>
        <dbReference type="EMBL" id="THV37994.1"/>
    </source>
</evidence>
<sequence length="255" mass="29159">MEYAAKLETEVDPASRVVSREEWLEARKALLQQEKELTRQRDRVNAARLALPWVKVEKDYRFETSSGEKTLSDLFDGRSQLMIDHFMFHPDWDAGCEGCSFFADHIDGMLPHLNNHDVTLVAVSRAPIEKIEAYKRRMNWHFPWVSSFGSDFNYDFHVSFTKEELASGSVNYNFRQTPSEQAFDELPGLSAFYKNEKGEIFHTYSQYARGGEEALGALMILDHAPLGRNETGTLSFVKRKDEYVAKPAASSGCCH</sequence>
<dbReference type="EMBL" id="STGU01000002">
    <property type="protein sequence ID" value="THV37994.1"/>
    <property type="molecule type" value="Genomic_DNA"/>
</dbReference>
<dbReference type="SUPFAM" id="SSF52833">
    <property type="entry name" value="Thioredoxin-like"/>
    <property type="match status" value="1"/>
</dbReference>